<dbReference type="OrthoDB" id="10593795at2759"/>
<dbReference type="RefSeq" id="XP_068366921.1">
    <property type="nucleotide sequence ID" value="XM_068498713.1"/>
</dbReference>
<accession>A0A1J4KR69</accession>
<evidence type="ECO:0000313" key="2">
    <source>
        <dbReference type="EMBL" id="OHT13785.1"/>
    </source>
</evidence>
<gene>
    <name evidence="2" type="ORF">TRFO_16008</name>
</gene>
<dbReference type="VEuPathDB" id="TrichDB:TRFO_16008"/>
<evidence type="ECO:0000313" key="3">
    <source>
        <dbReference type="Proteomes" id="UP000179807"/>
    </source>
</evidence>
<protein>
    <submittedName>
        <fullName evidence="2">Uncharacterized protein</fullName>
    </submittedName>
</protein>
<dbReference type="PANTHER" id="PTHR36812">
    <property type="entry name" value="NEUROFILAMENT TRIPLET M PROTEIN-LIKE PROTEIN"/>
    <property type="match status" value="1"/>
</dbReference>
<feature type="compositionally biased region" description="Basic and acidic residues" evidence="1">
    <location>
        <begin position="1602"/>
        <end position="1678"/>
    </location>
</feature>
<evidence type="ECO:0000256" key="1">
    <source>
        <dbReference type="SAM" id="MobiDB-lite"/>
    </source>
</evidence>
<organism evidence="2 3">
    <name type="scientific">Tritrichomonas foetus</name>
    <dbReference type="NCBI Taxonomy" id="1144522"/>
    <lineage>
        <taxon>Eukaryota</taxon>
        <taxon>Metamonada</taxon>
        <taxon>Parabasalia</taxon>
        <taxon>Tritrichomonadida</taxon>
        <taxon>Tritrichomonadidae</taxon>
        <taxon>Tritrichomonas</taxon>
    </lineage>
</organism>
<dbReference type="GeneID" id="94833417"/>
<keyword evidence="3" id="KW-1185">Reference proteome</keyword>
<dbReference type="EMBL" id="MLAK01000476">
    <property type="protein sequence ID" value="OHT13785.1"/>
    <property type="molecule type" value="Genomic_DNA"/>
</dbReference>
<reference evidence="2" key="1">
    <citation type="submission" date="2016-10" db="EMBL/GenBank/DDBJ databases">
        <authorList>
            <person name="Benchimol M."/>
            <person name="Almeida L.G."/>
            <person name="Vasconcelos A.T."/>
            <person name="Perreira-Neves A."/>
            <person name="Rosa I.A."/>
            <person name="Tasca T."/>
            <person name="Bogo M.R."/>
            <person name="de Souza W."/>
        </authorList>
    </citation>
    <scope>NUCLEOTIDE SEQUENCE [LARGE SCALE GENOMIC DNA]</scope>
    <source>
        <strain evidence="2">K</strain>
    </source>
</reference>
<comment type="caution">
    <text evidence="2">The sequence shown here is derived from an EMBL/GenBank/DDBJ whole genome shotgun (WGS) entry which is preliminary data.</text>
</comment>
<dbReference type="Proteomes" id="UP000179807">
    <property type="component" value="Unassembled WGS sequence"/>
</dbReference>
<sequence>MELHKKPLLGLKTAPLPIFSDSDDDDSVFDDDSGTLPVLLPPPRVTTSIGGDSHKIKSFDDVHPRITQILNALEETKILPTKYTGEIFFIPEHIVSDEFSAALANYVNSRNSDAKLIIPDNLDILKLHINVKAQIDIVKYAKGDKINLRSYTLEQLEPRISSLVNYVLSKTDDHEKSCYYCTQSLLDLVKASTFAPISICFPDYSIKDLIHSLSIHLVKLFPHHPLLESVLHKFSAYDPSAPDALALIPDEDDDESDSFDDSFFSDIHTIQQQNKAPIINLFSFDKVIINPLDNNQPLQQYVVTITVNEPPSTLTYKFADGSTQLPPNLFTDWILSLNTQCPAKFNKPIFAESPSLGTLIPKQAAYLSAHTPNNMIELCDSSNSLVKDEPMNREATSEMLLDLLDFIGQPKKLVSILPNNVDPHLFALHLPLLHAVNSISLSPFKRGCIYPHIILNEFDAYQALKEENDKNLIKVINEIMARIPDGLLTEPLKPLAQKREFSKSCTTESPLIVAAISLSDVEIFLNGRSPFTLERISRDPIIDQPCPKKWRAEALYHIYSSELLPPYIAFRVAFAIALNLSDSSQDSTSFALDILFEALYGLLDAIPKMAVFECVRVSFLFFGEMLDRLDRYYYSALVLDAYFLGDTRCQTSNPIAPICQHKGDMVRAIFHFNQSMKYFVENKKYDEALYVSQVISQVYNDYGMHHYSISLLVCLLCKPYNLSVGRRFEKLHIKRTKTLPPVRRNFLEKTFDPKPSGTNTILCGISLADLFVKCKYFKMAKSLLVNMRNSTENKLYIRLIDFISLKRLIRKNKIEKFMSSLPPLVIRQRRSSSGSRLTLLSASTFDTVIASIKMLMNSALNRKLYGHAIFWSEVIINTQSKLALKDIGLAFLSRGEAFLHYIDMMNIQKSNVTVHISLDPIMASVGKYYDSHTFNSKAEIIAEAVSSFKAARLCFEKLGLTAKLITASILYASAILQHFVDDSEFNSRDQKNSTKDSTLSDSSDSDAIKIMAGENVSNQKFEINFKEEVYSTDKIDPLEIKNPHMETVSTGFSHPLVVSFEPYTISSSNVGDELNMLCQSIETTASRLMNPITIILGQVIVAKFNYFQKDIHNAKIRFEFAYTNFKKFFSCGGFVISHDFSIKILQKFHIILETMGHLLLHFNHDFINNHLIVFDWLSDVDSMLNNIVRVKPKQNPDPIDSTIDISMTALRNIASLKFPEFFDTISASHVEINESPPLIKDTIASCIVRICANIRLFETQKLKEDEMHENNRALCRQIESLAEGARKDHADLIPADTEYSYITRVSPIASQAIFVQKLYDAIYIYIPETGEKRRCQFTPSKPYSFSLHVSISNKKVDKVFDCSSGVFPPSLFEYLGQLLLPDRSFKHFQSSKCPPSKFVNDLKKNLFGHMNLKLVDWERVPDKIKFFHSKSLKGALSTIVTSPRPIIFVTSNDFRCIPFETIFSKQLVLRCWNFTQLLLPIKPPPSAVSVSVDDRCALNTILLRRRGDFEGSTLRSLDMLSNSISSCGGCIPSPQVVIDDDRSTQYMNPAFLSNKETTYYCQKYPFCSIFEKFNFPDQRNLDFHAMSHSKSSSKNDNNDNVINEKKHSEKNYDKNNKLDKNTNKSDKNTNKSDKNTNKSDKKTNKSDKNTNKSDKNTNKSDKNTNKSDKNTNKGDKNTNKINKNTNKSDKNTNKINKNTNKSDKNTNQSDKNISKNDAKNNHHFKQNSPKSTLFLFSYSDMCENHSMMRKLAQRYPSAFVMFIPGQVMKEALKIMKHIFERQKKRIDYVSEHKLDPELIEHDAIANVPFDFITAIQATLSDTLNCPIPLIAPTH</sequence>
<feature type="compositionally biased region" description="Low complexity" evidence="1">
    <location>
        <begin position="1589"/>
        <end position="1600"/>
    </location>
</feature>
<name>A0A1J4KR69_9EUKA</name>
<dbReference type="PANTHER" id="PTHR36812:SF9">
    <property type="entry name" value="MYB-LIKE PROTEIN X ISOFORM X1"/>
    <property type="match status" value="1"/>
</dbReference>
<feature type="region of interest" description="Disordered" evidence="1">
    <location>
        <begin position="1586"/>
        <end position="1727"/>
    </location>
</feature>
<proteinExistence type="predicted"/>